<organism evidence="3 4">
    <name type="scientific">Methylophilus flavus</name>
    <dbReference type="NCBI Taxonomy" id="640084"/>
    <lineage>
        <taxon>Bacteria</taxon>
        <taxon>Pseudomonadati</taxon>
        <taxon>Pseudomonadota</taxon>
        <taxon>Betaproteobacteria</taxon>
        <taxon>Nitrosomonadales</taxon>
        <taxon>Methylophilaceae</taxon>
        <taxon>Methylophilus</taxon>
    </lineage>
</organism>
<gene>
    <name evidence="3" type="ORF">ACFQ2T_04910</name>
</gene>
<keyword evidence="1" id="KW-0175">Coiled coil</keyword>
<evidence type="ECO:0000313" key="4">
    <source>
        <dbReference type="Proteomes" id="UP001597206"/>
    </source>
</evidence>
<dbReference type="EMBL" id="JBHTLN010000001">
    <property type="protein sequence ID" value="MFD1121833.1"/>
    <property type="molecule type" value="Genomic_DNA"/>
</dbReference>
<feature type="coiled-coil region" evidence="1">
    <location>
        <begin position="131"/>
        <end position="163"/>
    </location>
</feature>
<keyword evidence="4" id="KW-1185">Reference proteome</keyword>
<feature type="region of interest" description="Disordered" evidence="2">
    <location>
        <begin position="94"/>
        <end position="113"/>
    </location>
</feature>
<evidence type="ECO:0000313" key="3">
    <source>
        <dbReference type="EMBL" id="MFD1121833.1"/>
    </source>
</evidence>
<dbReference type="Proteomes" id="UP001597206">
    <property type="component" value="Unassembled WGS sequence"/>
</dbReference>
<reference evidence="4" key="1">
    <citation type="journal article" date="2019" name="Int. J. Syst. Evol. Microbiol.">
        <title>The Global Catalogue of Microorganisms (GCM) 10K type strain sequencing project: providing services to taxonomists for standard genome sequencing and annotation.</title>
        <authorList>
            <consortium name="The Broad Institute Genomics Platform"/>
            <consortium name="The Broad Institute Genome Sequencing Center for Infectious Disease"/>
            <person name="Wu L."/>
            <person name="Ma J."/>
        </authorList>
    </citation>
    <scope>NUCLEOTIDE SEQUENCE [LARGE SCALE GENOMIC DNA]</scope>
    <source>
        <strain evidence="4">CCUG 58411</strain>
    </source>
</reference>
<comment type="caution">
    <text evidence="3">The sequence shown here is derived from an EMBL/GenBank/DDBJ whole genome shotgun (WGS) entry which is preliminary data.</text>
</comment>
<proteinExistence type="predicted"/>
<evidence type="ECO:0000256" key="2">
    <source>
        <dbReference type="SAM" id="MobiDB-lite"/>
    </source>
</evidence>
<accession>A0ABW3P9H1</accession>
<feature type="compositionally biased region" description="Basic and acidic residues" evidence="2">
    <location>
        <begin position="104"/>
        <end position="113"/>
    </location>
</feature>
<name>A0ABW3P9H1_9PROT</name>
<dbReference type="RefSeq" id="WP_379031284.1">
    <property type="nucleotide sequence ID" value="NZ_JBHTLN010000001.1"/>
</dbReference>
<evidence type="ECO:0000256" key="1">
    <source>
        <dbReference type="SAM" id="Coils"/>
    </source>
</evidence>
<sequence>MKQPYVIALLRRSENEKTPLVVYPHEVEVLKALHGSDAIVETEDTPPVASGEFDPHDEYARLEGLYIGNEQRPNPVFTALGDVDEFVASFKGKKTTVSTQTPKDSGDDSEKDELVEKAKGLGIKSPHLFGVDKLKEKIEEEEADKIKALVEKAESLNIEVQNEWDIATLESEIAKAQS</sequence>
<protein>
    <submittedName>
        <fullName evidence="3">Uncharacterized protein</fullName>
    </submittedName>
</protein>